<dbReference type="InterPro" id="IPR009097">
    <property type="entry name" value="Cyclic_Pdiesterase"/>
</dbReference>
<dbReference type="AlphaFoldDB" id="A0A493TCK8"/>
<dbReference type="STRING" id="8840.ENSAPLP00000023651"/>
<dbReference type="GeneTree" id="ENSGT00940000166801"/>
<accession>A0A493TCK8</accession>
<feature type="compositionally biased region" description="Basic and acidic residues" evidence="1">
    <location>
        <begin position="539"/>
        <end position="556"/>
    </location>
</feature>
<evidence type="ECO:0000313" key="4">
    <source>
        <dbReference type="Proteomes" id="UP000016666"/>
    </source>
</evidence>
<evidence type="ECO:0000256" key="1">
    <source>
        <dbReference type="SAM" id="MobiDB-lite"/>
    </source>
</evidence>
<dbReference type="PANTHER" id="PTHR15934:SF4">
    <property type="entry name" value="A-KINASE ANCHOR PROTEIN 7-LIKE PHOSPHOESTERASE DOMAIN-CONTAINING PROTEIN"/>
    <property type="match status" value="1"/>
</dbReference>
<organism evidence="3 4">
    <name type="scientific">Anas platyrhynchos platyrhynchos</name>
    <name type="common">Northern mallard</name>
    <dbReference type="NCBI Taxonomy" id="8840"/>
    <lineage>
        <taxon>Eukaryota</taxon>
        <taxon>Metazoa</taxon>
        <taxon>Chordata</taxon>
        <taxon>Craniata</taxon>
        <taxon>Vertebrata</taxon>
        <taxon>Euteleostomi</taxon>
        <taxon>Archelosauria</taxon>
        <taxon>Archosauria</taxon>
        <taxon>Dinosauria</taxon>
        <taxon>Saurischia</taxon>
        <taxon>Theropoda</taxon>
        <taxon>Coelurosauria</taxon>
        <taxon>Aves</taxon>
        <taxon>Neognathae</taxon>
        <taxon>Galloanserae</taxon>
        <taxon>Anseriformes</taxon>
        <taxon>Anatidae</taxon>
        <taxon>Anatinae</taxon>
        <taxon>Anas</taxon>
    </lineage>
</organism>
<evidence type="ECO:0000313" key="3">
    <source>
        <dbReference type="Ensembl" id="ENSAPLP00000023651.1"/>
    </source>
</evidence>
<reference evidence="3" key="3">
    <citation type="submission" date="2025-09" db="UniProtKB">
        <authorList>
            <consortium name="Ensembl"/>
        </authorList>
    </citation>
    <scope>IDENTIFICATION</scope>
</reference>
<reference evidence="3" key="2">
    <citation type="submission" date="2025-08" db="UniProtKB">
        <authorList>
            <consortium name="Ensembl"/>
        </authorList>
    </citation>
    <scope>IDENTIFICATION</scope>
</reference>
<dbReference type="Proteomes" id="UP000016666">
    <property type="component" value="Chromosome 2"/>
</dbReference>
<dbReference type="Pfam" id="PF10469">
    <property type="entry name" value="AKAP7_NLS"/>
    <property type="match status" value="1"/>
</dbReference>
<feature type="domain" description="A-kinase anchor protein 7-like phosphoesterase" evidence="2">
    <location>
        <begin position="338"/>
        <end position="534"/>
    </location>
</feature>
<dbReference type="GO" id="GO:0034237">
    <property type="term" value="F:protein kinase A regulatory subunit binding"/>
    <property type="evidence" value="ECO:0007669"/>
    <property type="project" value="TreeGrafter"/>
</dbReference>
<sequence length="676" mass="76249">MKVVKRELCRQRHQEMVQEQAQVCDSPDGSQQVCLPVQLGQGEGHFAAAHLQRLVHGQQPRGLDPVCVQPQRQTAQGSIVPNMEPRQIDERWDAPGVTVQVRPQKLSQGWEAPEVTVQVWPQKLSPRWEMPEVTVQMQLQQRGQGPALPHITVQVQPQVRGQQMAGVKVTVQMHSGCEPEEVTHVQDQGDEVLGNGEQLTRKQNQGDLIARYESEREVNEVELVPQGAWNQKQDQEGDVIKFQQEQNQKGERVEVTELQVEDQAGLDRMVTEEQLQNQSQERENLKADLSPQQEGQRVAEMSQDQSDVHIQEEPKGLVEEQQEDLEQEVPKKRPREIPNYFVSIPITDDQILDRIEDVQELIFTKEPDLLRAFLPVQTMHLTIIVAHLATEEEVKKAVLALKQSKAKVEAILQGKDLIMTFHGIGQFNNQVIYVKMSEENQKMLSRIAKAVEECFNEMNLDISGSKDFKPHLTFLKLSKAPRLKRRGFRKICSDLYKEYEDSFFGTEVFNQIDLCAMRKKKQESGYYYCECSINVGSRGTEKSKEQEMQTEDKGETSNEDPPSSAAGTETEGTAANCYLASHPVAADDKPSENIAEVLIASKEKEINEVNGQPEATDETFLAAGEIRSESAPALLPVRLDALLSVEENQEKAKITDNRLQKTEATVCAPDLPTSSE</sequence>
<dbReference type="InterPro" id="IPR019510">
    <property type="entry name" value="AKAP7-like_phosphoesterase"/>
</dbReference>
<dbReference type="OMA" id="NCYLASH"/>
<proteinExistence type="predicted"/>
<dbReference type="InterPro" id="IPR052641">
    <property type="entry name" value="AKAP7_isoform_gamma"/>
</dbReference>
<name>A0A493TCK8_ANAPP</name>
<feature type="region of interest" description="Disordered" evidence="1">
    <location>
        <begin position="539"/>
        <end position="569"/>
    </location>
</feature>
<dbReference type="GO" id="GO:0010738">
    <property type="term" value="P:regulation of protein kinase A signaling"/>
    <property type="evidence" value="ECO:0007669"/>
    <property type="project" value="TreeGrafter"/>
</dbReference>
<feature type="region of interest" description="Disordered" evidence="1">
    <location>
        <begin position="277"/>
        <end position="308"/>
    </location>
</feature>
<dbReference type="FunFam" id="3.90.1140.10:FF:000025">
    <property type="entry name" value="Uncharacterized protein"/>
    <property type="match status" value="1"/>
</dbReference>
<dbReference type="Gene3D" id="3.90.1140.10">
    <property type="entry name" value="Cyclic phosphodiesterase"/>
    <property type="match status" value="1"/>
</dbReference>
<dbReference type="GO" id="GO:0005829">
    <property type="term" value="C:cytosol"/>
    <property type="evidence" value="ECO:0007669"/>
    <property type="project" value="TreeGrafter"/>
</dbReference>
<evidence type="ECO:0000259" key="2">
    <source>
        <dbReference type="Pfam" id="PF10469"/>
    </source>
</evidence>
<keyword evidence="4" id="KW-1185">Reference proteome</keyword>
<reference evidence="3 4" key="1">
    <citation type="submission" date="2017-10" db="EMBL/GenBank/DDBJ databases">
        <title>A new Pekin duck reference genome.</title>
        <authorList>
            <person name="Hou Z.-C."/>
            <person name="Zhou Z.-K."/>
            <person name="Zhu F."/>
            <person name="Hou S.-S."/>
        </authorList>
    </citation>
    <scope>NUCLEOTIDE SEQUENCE [LARGE SCALE GENOMIC DNA]</scope>
</reference>
<dbReference type="SUPFAM" id="SSF55144">
    <property type="entry name" value="LigT-like"/>
    <property type="match status" value="1"/>
</dbReference>
<dbReference type="PANTHER" id="PTHR15934">
    <property type="entry name" value="RNA 2',3'-CYCLIC PHOSPHODIESTERASE"/>
    <property type="match status" value="1"/>
</dbReference>
<dbReference type="Ensembl" id="ENSAPLT00000042031.1">
    <property type="protein sequence ID" value="ENSAPLP00000023651.1"/>
    <property type="gene ID" value="ENSAPLG00000025812.1"/>
</dbReference>
<protein>
    <recommendedName>
        <fullName evidence="2">A-kinase anchor protein 7-like phosphoesterase domain-containing protein</fullName>
    </recommendedName>
</protein>